<evidence type="ECO:0000259" key="2">
    <source>
        <dbReference type="PROSITE" id="PS50829"/>
    </source>
</evidence>
<evidence type="ECO:0000313" key="3">
    <source>
        <dbReference type="EMBL" id="CAE0049170.1"/>
    </source>
</evidence>
<name>A0A7S3EEC9_9RHOD</name>
<organism evidence="4">
    <name type="scientific">Rhodosorus marinus</name>
    <dbReference type="NCBI Taxonomy" id="101924"/>
    <lineage>
        <taxon>Eukaryota</taxon>
        <taxon>Rhodophyta</taxon>
        <taxon>Stylonematophyceae</taxon>
        <taxon>Stylonematales</taxon>
        <taxon>Stylonemataceae</taxon>
        <taxon>Rhodosorus</taxon>
    </lineage>
</organism>
<dbReference type="AlphaFoldDB" id="A0A7S3EEC9"/>
<dbReference type="SMART" id="SM00444">
    <property type="entry name" value="GYF"/>
    <property type="match status" value="1"/>
</dbReference>
<sequence length="354" mass="39562">MSPERKVRFGEIEVVAEGDEAGSSEKVDDGEAEAFAPGGMTAREARELKVKKRVSEAGLDDEDGDAQDYTTRVSGEEHNPHSSLAEVDAGATITAFNMSEELEDGYVEGGNYIANEFDSHVQRALHSSSDEDEAVGNRSKATPDHVLSKKERRKLMRDVRGEEDNWVDDDTAQNQPAYDEKQAPPQKRQRTDPQSAEDELEIQKAPRSVAELSAILVRHLISKENVLSCLRRLGGKENSKNPTLKSKFDEVTEVADELLNGGQYTIYQQTREQLMKLAKTKIDKSPHVEDSVKPKLDLWELKWGNDTETYGPFTAEQMLGWQQSGYFSSERTAYARRQGAGDRFALAKDLSYSL</sequence>
<protein>
    <recommendedName>
        <fullName evidence="2">GYF domain-containing protein</fullName>
    </recommendedName>
</protein>
<feature type="region of interest" description="Disordered" evidence="1">
    <location>
        <begin position="124"/>
        <end position="203"/>
    </location>
</feature>
<dbReference type="GO" id="GO:0005682">
    <property type="term" value="C:U5 snRNP"/>
    <property type="evidence" value="ECO:0007669"/>
    <property type="project" value="InterPro"/>
</dbReference>
<evidence type="ECO:0000313" key="4">
    <source>
        <dbReference type="EMBL" id="CAE0049173.1"/>
    </source>
</evidence>
<feature type="region of interest" description="Disordered" evidence="1">
    <location>
        <begin position="53"/>
        <end position="84"/>
    </location>
</feature>
<reference evidence="4" key="1">
    <citation type="submission" date="2021-01" db="EMBL/GenBank/DDBJ databases">
        <authorList>
            <person name="Corre E."/>
            <person name="Pelletier E."/>
            <person name="Niang G."/>
            <person name="Scheremetjew M."/>
            <person name="Finn R."/>
            <person name="Kale V."/>
            <person name="Holt S."/>
            <person name="Cochrane G."/>
            <person name="Meng A."/>
            <person name="Brown T."/>
            <person name="Cohen L."/>
        </authorList>
    </citation>
    <scope>NUCLEOTIDE SEQUENCE</scope>
    <source>
        <strain evidence="4">CCMP 769</strain>
    </source>
</reference>
<dbReference type="EMBL" id="HBHW01022411">
    <property type="protein sequence ID" value="CAE0049170.1"/>
    <property type="molecule type" value="Transcribed_RNA"/>
</dbReference>
<accession>A0A7S3EEC9</accession>
<evidence type="ECO:0000256" key="1">
    <source>
        <dbReference type="SAM" id="MobiDB-lite"/>
    </source>
</evidence>
<dbReference type="Pfam" id="PF02213">
    <property type="entry name" value="GYF"/>
    <property type="match status" value="1"/>
</dbReference>
<dbReference type="PROSITE" id="PS50829">
    <property type="entry name" value="GYF"/>
    <property type="match status" value="1"/>
</dbReference>
<proteinExistence type="predicted"/>
<dbReference type="InterPro" id="IPR039905">
    <property type="entry name" value="CD2BP2/Lin1"/>
</dbReference>
<dbReference type="InterPro" id="IPR003169">
    <property type="entry name" value="GYF"/>
</dbReference>
<dbReference type="PANTHER" id="PTHR13138">
    <property type="entry name" value="PROTEIN LIN1"/>
    <property type="match status" value="1"/>
</dbReference>
<dbReference type="Gene3D" id="3.30.1490.40">
    <property type="match status" value="1"/>
</dbReference>
<dbReference type="SUPFAM" id="SSF55277">
    <property type="entry name" value="GYF domain"/>
    <property type="match status" value="1"/>
</dbReference>
<feature type="domain" description="GYF" evidence="2">
    <location>
        <begin position="296"/>
        <end position="354"/>
    </location>
</feature>
<dbReference type="PANTHER" id="PTHR13138:SF3">
    <property type="entry name" value="CD2 ANTIGEN CYTOPLASMIC TAIL-BINDING PROTEIN 2"/>
    <property type="match status" value="1"/>
</dbReference>
<gene>
    <name evidence="3" type="ORF">RMAR00112_LOCUS17168</name>
    <name evidence="4" type="ORF">RMAR00112_LOCUS17171</name>
</gene>
<dbReference type="InterPro" id="IPR035445">
    <property type="entry name" value="GYF-like_dom_sf"/>
</dbReference>
<dbReference type="EMBL" id="HBHW01022414">
    <property type="protein sequence ID" value="CAE0049173.1"/>
    <property type="molecule type" value="Transcribed_RNA"/>
</dbReference>